<dbReference type="InterPro" id="IPR000843">
    <property type="entry name" value="HTH_LacI"/>
</dbReference>
<dbReference type="RefSeq" id="WP_013254810.1">
    <property type="nucleotide sequence ID" value="NC_014364.1"/>
</dbReference>
<dbReference type="eggNOG" id="COG1609">
    <property type="taxonomic scope" value="Bacteria"/>
</dbReference>
<dbReference type="PROSITE" id="PS00356">
    <property type="entry name" value="HTH_LACI_1"/>
    <property type="match status" value="1"/>
</dbReference>
<evidence type="ECO:0000256" key="2">
    <source>
        <dbReference type="ARBA" id="ARBA00023125"/>
    </source>
</evidence>
<keyword evidence="1" id="KW-0805">Transcription regulation</keyword>
<dbReference type="SMART" id="SM00354">
    <property type="entry name" value="HTH_LACI"/>
    <property type="match status" value="1"/>
</dbReference>
<dbReference type="PANTHER" id="PTHR30146:SF109">
    <property type="entry name" value="HTH-TYPE TRANSCRIPTIONAL REGULATOR GALS"/>
    <property type="match status" value="1"/>
</dbReference>
<dbReference type="PRINTS" id="PR00036">
    <property type="entry name" value="HTHLACI"/>
</dbReference>
<dbReference type="HOGENOM" id="CLU_037628_6_1_12"/>
<name>E1R720_SEDSS</name>
<dbReference type="SUPFAM" id="SSF53822">
    <property type="entry name" value="Periplasmic binding protein-like I"/>
    <property type="match status" value="1"/>
</dbReference>
<dbReference type="Pfam" id="PF00356">
    <property type="entry name" value="LacI"/>
    <property type="match status" value="1"/>
</dbReference>
<feature type="domain" description="HTH cro/C1-type" evidence="5">
    <location>
        <begin position="3"/>
        <end position="46"/>
    </location>
</feature>
<protein>
    <submittedName>
        <fullName evidence="6">Transcriptional regulator, LacI family</fullName>
    </submittedName>
</protein>
<dbReference type="InterPro" id="IPR046335">
    <property type="entry name" value="LacI/GalR-like_sensor"/>
</dbReference>
<keyword evidence="3" id="KW-0804">Transcription</keyword>
<dbReference type="InterPro" id="IPR001387">
    <property type="entry name" value="Cro/C1-type_HTH"/>
</dbReference>
<dbReference type="Pfam" id="PF13377">
    <property type="entry name" value="Peripla_BP_3"/>
    <property type="match status" value="1"/>
</dbReference>
<accession>E1R720</accession>
<evidence type="ECO:0000259" key="4">
    <source>
        <dbReference type="PROSITE" id="PS50932"/>
    </source>
</evidence>
<proteinExistence type="predicted"/>
<dbReference type="PROSITE" id="PS50932">
    <property type="entry name" value="HTH_LACI_2"/>
    <property type="match status" value="1"/>
</dbReference>
<dbReference type="Gene3D" id="1.10.260.40">
    <property type="entry name" value="lambda repressor-like DNA-binding domains"/>
    <property type="match status" value="1"/>
</dbReference>
<keyword evidence="2" id="KW-0238">DNA-binding</keyword>
<evidence type="ECO:0000256" key="3">
    <source>
        <dbReference type="ARBA" id="ARBA00023163"/>
    </source>
</evidence>
<dbReference type="PANTHER" id="PTHR30146">
    <property type="entry name" value="LACI-RELATED TRANSCRIPTIONAL REPRESSOR"/>
    <property type="match status" value="1"/>
</dbReference>
<dbReference type="EMBL" id="CP002116">
    <property type="protein sequence ID" value="ADK81347.1"/>
    <property type="molecule type" value="Genomic_DNA"/>
</dbReference>
<dbReference type="InterPro" id="IPR010982">
    <property type="entry name" value="Lambda_DNA-bd_dom_sf"/>
</dbReference>
<dbReference type="GO" id="GO:0003700">
    <property type="term" value="F:DNA-binding transcription factor activity"/>
    <property type="evidence" value="ECO:0007669"/>
    <property type="project" value="TreeGrafter"/>
</dbReference>
<dbReference type="Proteomes" id="UP000002318">
    <property type="component" value="Chromosome"/>
</dbReference>
<dbReference type="InterPro" id="IPR028082">
    <property type="entry name" value="Peripla_BP_I"/>
</dbReference>
<dbReference type="KEGG" id="ssm:Spirs_2231"/>
<dbReference type="AlphaFoldDB" id="E1R720"/>
<dbReference type="Gene3D" id="3.40.50.2300">
    <property type="match status" value="2"/>
</dbReference>
<gene>
    <name evidence="6" type="ordered locus">Spirs_2231</name>
</gene>
<dbReference type="GO" id="GO:0000976">
    <property type="term" value="F:transcription cis-regulatory region binding"/>
    <property type="evidence" value="ECO:0007669"/>
    <property type="project" value="TreeGrafter"/>
</dbReference>
<reference evidence="6 7" key="1">
    <citation type="journal article" date="2010" name="Stand. Genomic Sci.">
        <title>Complete genome sequence of Spirochaeta smaragdinae type strain (SEBR 4228).</title>
        <authorList>
            <person name="Mavromatis K."/>
            <person name="Yasawong M."/>
            <person name="Chertkov O."/>
            <person name="Lapidus A."/>
            <person name="Lucas S."/>
            <person name="Nolan M."/>
            <person name="Del Rio T.G."/>
            <person name="Tice H."/>
            <person name="Cheng J.F."/>
            <person name="Pitluck S."/>
            <person name="Liolios K."/>
            <person name="Ivanova N."/>
            <person name="Tapia R."/>
            <person name="Han C."/>
            <person name="Bruce D."/>
            <person name="Goodwin L."/>
            <person name="Pati A."/>
            <person name="Chen A."/>
            <person name="Palaniappan K."/>
            <person name="Land M."/>
            <person name="Hauser L."/>
            <person name="Chang Y.J."/>
            <person name="Jeffries C.D."/>
            <person name="Detter J.C."/>
            <person name="Rohde M."/>
            <person name="Brambilla E."/>
            <person name="Spring S."/>
            <person name="Goker M."/>
            <person name="Sikorski J."/>
            <person name="Woyke T."/>
            <person name="Bristow J."/>
            <person name="Eisen J.A."/>
            <person name="Markowitz V."/>
            <person name="Hugenholtz P."/>
            <person name="Klenk H.P."/>
            <person name="Kyrpides N.C."/>
        </authorList>
    </citation>
    <scope>NUCLEOTIDE SEQUENCE [LARGE SCALE GENOMIC DNA]</scope>
    <source>
        <strain evidence="7">DSM 11293 / JCM 15392 / SEBR 4228</strain>
    </source>
</reference>
<evidence type="ECO:0000313" key="7">
    <source>
        <dbReference type="Proteomes" id="UP000002318"/>
    </source>
</evidence>
<dbReference type="STRING" id="573413.Spirs_2231"/>
<keyword evidence="7" id="KW-1185">Reference proteome</keyword>
<dbReference type="CDD" id="cd06267">
    <property type="entry name" value="PBP1_LacI_sugar_binding-like"/>
    <property type="match status" value="1"/>
</dbReference>
<evidence type="ECO:0000256" key="1">
    <source>
        <dbReference type="ARBA" id="ARBA00023015"/>
    </source>
</evidence>
<evidence type="ECO:0000313" key="6">
    <source>
        <dbReference type="EMBL" id="ADK81347.1"/>
    </source>
</evidence>
<organism evidence="6 7">
    <name type="scientific">Sediminispirochaeta smaragdinae (strain DSM 11293 / JCM 15392 / SEBR 4228)</name>
    <name type="common">Spirochaeta smaragdinae</name>
    <dbReference type="NCBI Taxonomy" id="573413"/>
    <lineage>
        <taxon>Bacteria</taxon>
        <taxon>Pseudomonadati</taxon>
        <taxon>Spirochaetota</taxon>
        <taxon>Spirochaetia</taxon>
        <taxon>Spirochaetales</taxon>
        <taxon>Spirochaetaceae</taxon>
        <taxon>Sediminispirochaeta</taxon>
    </lineage>
</organism>
<dbReference type="PROSITE" id="PS50943">
    <property type="entry name" value="HTH_CROC1"/>
    <property type="match status" value="1"/>
</dbReference>
<dbReference type="OrthoDB" id="891936at2"/>
<dbReference type="CDD" id="cd01392">
    <property type="entry name" value="HTH_LacI"/>
    <property type="match status" value="1"/>
</dbReference>
<dbReference type="SUPFAM" id="SSF47413">
    <property type="entry name" value="lambda repressor-like DNA-binding domains"/>
    <property type="match status" value="1"/>
</dbReference>
<evidence type="ECO:0000259" key="5">
    <source>
        <dbReference type="PROSITE" id="PS50943"/>
    </source>
</evidence>
<sequence>MSTLKDIAKNAGVSVCTVSRYINRKIKVKADTAKKIDHAIEHLHYIPNNAAKTLKTNFSSNVALLIPTLANLLFAESAHEIETVFRQNNFSVFIYGFENDIRREKAVIPRLIENRVAGVLFNTLPSNYEDFLHLRSLDRNGIPYVFLNRMFSPIPIPSVYVDYYKAAYDATSYLIESGRKQVAIMLGRLRQPQSHINYLGYTSALRERRRDLSPDTIFECDYDSNQIPALVERALSEKIDAFYCLTDLIAIHVIHALRALGRRVPDDVAVIGAGNTTFATLMDPQLTTVDLKNRLLGRSGAQLLLDIIKKCEHQQTIILEPNLIFRGTA</sequence>
<feature type="domain" description="HTH lacI-type" evidence="4">
    <location>
        <begin position="2"/>
        <end position="56"/>
    </location>
</feature>